<dbReference type="GO" id="GO:0000287">
    <property type="term" value="F:magnesium ion binding"/>
    <property type="evidence" value="ECO:0007669"/>
    <property type="project" value="UniProtKB-UniRule"/>
</dbReference>
<organism evidence="10 11">
    <name type="scientific">Coprobacter fastidiosus</name>
    <dbReference type="NCBI Taxonomy" id="1099853"/>
    <lineage>
        <taxon>Bacteria</taxon>
        <taxon>Pseudomonadati</taxon>
        <taxon>Bacteroidota</taxon>
        <taxon>Bacteroidia</taxon>
        <taxon>Bacteroidales</taxon>
        <taxon>Barnesiellaceae</taxon>
        <taxon>Coprobacter</taxon>
    </lineage>
</organism>
<gene>
    <name evidence="8 10" type="primary">purT</name>
    <name evidence="10" type="ORF">DDY73_08880</name>
</gene>
<feature type="binding site" evidence="8">
    <location>
        <position position="279"/>
    </location>
    <ligand>
        <name>Mg(2+)</name>
        <dbReference type="ChEBI" id="CHEBI:18420"/>
    </ligand>
</feature>
<dbReference type="SUPFAM" id="SSF56059">
    <property type="entry name" value="Glutathione synthetase ATP-binding domain-like"/>
    <property type="match status" value="1"/>
</dbReference>
<dbReference type="InterPro" id="IPR011054">
    <property type="entry name" value="Rudment_hybrid_motif"/>
</dbReference>
<dbReference type="InterPro" id="IPR054350">
    <property type="entry name" value="PurT/PurK_preATP-grasp"/>
</dbReference>
<dbReference type="FunFam" id="3.30.470.20:FF:000027">
    <property type="entry name" value="Formate-dependent phosphoribosylglycinamide formyltransferase"/>
    <property type="match status" value="1"/>
</dbReference>
<feature type="binding site" evidence="8">
    <location>
        <position position="356"/>
    </location>
    <ligand>
        <name>N(1)-(5-phospho-beta-D-ribosyl)glycinamide</name>
        <dbReference type="ChEBI" id="CHEBI:143788"/>
    </ligand>
</feature>
<feature type="binding site" evidence="8">
    <location>
        <position position="203"/>
    </location>
    <ligand>
        <name>ATP</name>
        <dbReference type="ChEBI" id="CHEBI:30616"/>
    </ligand>
</feature>
<protein>
    <recommendedName>
        <fullName evidence="8">Formate-dependent phosphoribosylglycinamide formyltransferase</fullName>
        <ecNumber evidence="8">6.3.1.21</ecNumber>
    </recommendedName>
    <alternativeName>
        <fullName evidence="8">5'-phosphoribosylglycinamide transformylase 2</fullName>
    </alternativeName>
    <alternativeName>
        <fullName evidence="8">Formate-dependent GAR transformylase</fullName>
    </alternativeName>
    <alternativeName>
        <fullName evidence="8">GAR transformylase 2</fullName>
        <shortName evidence="8">GART 2</shortName>
    </alternativeName>
    <alternativeName>
        <fullName evidence="8">Non-folate glycinamide ribonucleotide transformylase</fullName>
    </alternativeName>
    <alternativeName>
        <fullName evidence="8">Phosphoribosylglycinamide formyltransferase 2</fullName>
    </alternativeName>
</protein>
<dbReference type="NCBIfam" id="TIGR01142">
    <property type="entry name" value="purT"/>
    <property type="match status" value="1"/>
</dbReference>
<dbReference type="UniPathway" id="UPA00074">
    <property type="reaction ID" value="UER00127"/>
</dbReference>
<evidence type="ECO:0000256" key="6">
    <source>
        <dbReference type="ARBA" id="ARBA00022840"/>
    </source>
</evidence>
<dbReference type="InterPro" id="IPR011761">
    <property type="entry name" value="ATP-grasp"/>
</dbReference>
<evidence type="ECO:0000256" key="5">
    <source>
        <dbReference type="ARBA" id="ARBA00022755"/>
    </source>
</evidence>
<evidence type="ECO:0000259" key="9">
    <source>
        <dbReference type="PROSITE" id="PS50975"/>
    </source>
</evidence>
<dbReference type="AlphaFoldDB" id="A0A316R1W2"/>
<comment type="catalytic activity">
    <reaction evidence="8">
        <text>N(1)-(5-phospho-beta-D-ribosyl)glycinamide + formate + ATP = N(2)-formyl-N(1)-(5-phospho-beta-D-ribosyl)glycinamide + ADP + phosphate + H(+)</text>
        <dbReference type="Rhea" id="RHEA:24829"/>
        <dbReference type="ChEBI" id="CHEBI:15378"/>
        <dbReference type="ChEBI" id="CHEBI:15740"/>
        <dbReference type="ChEBI" id="CHEBI:30616"/>
        <dbReference type="ChEBI" id="CHEBI:43474"/>
        <dbReference type="ChEBI" id="CHEBI:143788"/>
        <dbReference type="ChEBI" id="CHEBI:147286"/>
        <dbReference type="ChEBI" id="CHEBI:456216"/>
        <dbReference type="EC" id="6.3.1.21"/>
    </reaction>
</comment>
<keyword evidence="6 8" id="KW-0067">ATP-binding</keyword>
<dbReference type="PANTHER" id="PTHR43055:SF1">
    <property type="entry name" value="FORMATE-DEPENDENT PHOSPHORIBOSYLGLYCINAMIDE FORMYLTRANSFERASE"/>
    <property type="match status" value="1"/>
</dbReference>
<dbReference type="GO" id="GO:0005829">
    <property type="term" value="C:cytosol"/>
    <property type="evidence" value="ECO:0007669"/>
    <property type="project" value="TreeGrafter"/>
</dbReference>
<feature type="binding site" evidence="8">
    <location>
        <begin position="22"/>
        <end position="23"/>
    </location>
    <ligand>
        <name>N(1)-(5-phospho-beta-D-ribosyl)glycinamide</name>
        <dbReference type="ChEBI" id="CHEBI:143788"/>
    </ligand>
</feature>
<keyword evidence="5 8" id="KW-0658">Purine biosynthesis</keyword>
<dbReference type="FunFam" id="3.40.50.20:FF:000007">
    <property type="entry name" value="Formate-dependent phosphoribosylglycinamide formyltransferase"/>
    <property type="match status" value="1"/>
</dbReference>
<dbReference type="EMBL" id="DNWC01000118">
    <property type="protein sequence ID" value="HBJ09106.1"/>
    <property type="molecule type" value="Genomic_DNA"/>
</dbReference>
<dbReference type="GO" id="GO:0006189">
    <property type="term" value="P:'de novo' IMP biosynthetic process"/>
    <property type="evidence" value="ECO:0007669"/>
    <property type="project" value="UniProtKB-UniRule"/>
</dbReference>
<feature type="binding site" evidence="8">
    <location>
        <position position="155"/>
    </location>
    <ligand>
        <name>ATP</name>
        <dbReference type="ChEBI" id="CHEBI:30616"/>
    </ligand>
</feature>
<name>A0A316R1W2_9BACT</name>
<evidence type="ECO:0000256" key="7">
    <source>
        <dbReference type="ARBA" id="ARBA00022842"/>
    </source>
</evidence>
<keyword evidence="3 8" id="KW-0479">Metal-binding</keyword>
<comment type="function">
    <text evidence="8">Involved in the de novo purine biosynthesis. Catalyzes the transfer of formate to 5-phospho-ribosyl-glycinamide (GAR), producing 5-phospho-ribosyl-N-formylglycinamide (FGAR). Formate is provided by PurU via hydrolysis of 10-formyl-tetrahydrofolate.</text>
</comment>
<proteinExistence type="inferred from homology"/>
<evidence type="ECO:0000313" key="10">
    <source>
        <dbReference type="EMBL" id="HBJ09106.1"/>
    </source>
</evidence>
<dbReference type="PROSITE" id="PS50975">
    <property type="entry name" value="ATP_GRASP"/>
    <property type="match status" value="1"/>
</dbReference>
<evidence type="ECO:0000313" key="11">
    <source>
        <dbReference type="Proteomes" id="UP000262954"/>
    </source>
</evidence>
<comment type="similarity">
    <text evidence="8">Belongs to the PurK/PurT family.</text>
</comment>
<dbReference type="EC" id="6.3.1.21" evidence="8"/>
<dbReference type="InterPro" id="IPR005862">
    <property type="entry name" value="PurT"/>
</dbReference>
<dbReference type="PANTHER" id="PTHR43055">
    <property type="entry name" value="FORMATE-DEPENDENT PHOSPHORIBOSYLGLYCINAMIDE FORMYLTRANSFERASE"/>
    <property type="match status" value="1"/>
</dbReference>
<dbReference type="RefSeq" id="WP_022390358.1">
    <property type="nucleotide sequence ID" value="NZ_CAJKYL010000016.1"/>
</dbReference>
<dbReference type="InterPro" id="IPR048740">
    <property type="entry name" value="PurT_C"/>
</dbReference>
<evidence type="ECO:0000256" key="2">
    <source>
        <dbReference type="ARBA" id="ARBA00022598"/>
    </source>
</evidence>
<dbReference type="Gene3D" id="3.30.1490.20">
    <property type="entry name" value="ATP-grasp fold, A domain"/>
    <property type="match status" value="1"/>
</dbReference>
<keyword evidence="7 8" id="KW-0460">Magnesium</keyword>
<dbReference type="Pfam" id="PF21244">
    <property type="entry name" value="PurT_C"/>
    <property type="match status" value="1"/>
</dbReference>
<dbReference type="Pfam" id="PF22660">
    <property type="entry name" value="RS_preATP-grasp-like"/>
    <property type="match status" value="1"/>
</dbReference>
<dbReference type="HAMAP" id="MF_01643">
    <property type="entry name" value="PurT"/>
    <property type="match status" value="1"/>
</dbReference>
<feature type="binding site" evidence="8">
    <location>
        <position position="286"/>
    </location>
    <ligand>
        <name>N(1)-(5-phospho-beta-D-ribosyl)glycinamide</name>
        <dbReference type="ChEBI" id="CHEBI:143788"/>
    </ligand>
</feature>
<comment type="caution">
    <text evidence="10">The sequence shown here is derived from an EMBL/GenBank/DDBJ whole genome shotgun (WGS) entry which is preliminary data.</text>
</comment>
<dbReference type="NCBIfam" id="NF006766">
    <property type="entry name" value="PRK09288.1"/>
    <property type="match status" value="1"/>
</dbReference>
<dbReference type="Gene3D" id="3.30.470.20">
    <property type="entry name" value="ATP-grasp fold, B domain"/>
    <property type="match status" value="1"/>
</dbReference>
<reference evidence="10 11" key="1">
    <citation type="journal article" date="2018" name="Nat. Biotechnol.">
        <title>A standardized bacterial taxonomy based on genome phylogeny substantially revises the tree of life.</title>
        <authorList>
            <person name="Parks D.H."/>
            <person name="Chuvochina M."/>
            <person name="Waite D.W."/>
            <person name="Rinke C."/>
            <person name="Skarshewski A."/>
            <person name="Chaumeil P.A."/>
            <person name="Hugenholtz P."/>
        </authorList>
    </citation>
    <scope>NUCLEOTIDE SEQUENCE [LARGE SCALE GENOMIC DNA]</scope>
    <source>
        <strain evidence="10">UBA11482</strain>
    </source>
</reference>
<dbReference type="Proteomes" id="UP000262954">
    <property type="component" value="Unassembled WGS sequence"/>
</dbReference>
<evidence type="ECO:0000256" key="3">
    <source>
        <dbReference type="ARBA" id="ARBA00022723"/>
    </source>
</evidence>
<dbReference type="FunFam" id="3.30.1490.20:FF:000013">
    <property type="entry name" value="Formate-dependent phosphoribosylglycinamide formyltransferase"/>
    <property type="match status" value="1"/>
</dbReference>
<keyword evidence="2 8" id="KW-0436">Ligase</keyword>
<comment type="pathway">
    <text evidence="8">Purine metabolism; IMP biosynthesis via de novo pathway; N(2)-formyl-N(1)-(5-phospho-D-ribosyl)glycinamide from N(1)-(5-phospho-D-ribosyl)glycinamide (formate route): step 1/1.</text>
</comment>
<dbReference type="SUPFAM" id="SSF51246">
    <property type="entry name" value="Rudiment single hybrid motif"/>
    <property type="match status" value="1"/>
</dbReference>
<evidence type="ECO:0000256" key="4">
    <source>
        <dbReference type="ARBA" id="ARBA00022741"/>
    </source>
</evidence>
<feature type="domain" description="ATP-grasp" evidence="9">
    <location>
        <begin position="119"/>
        <end position="308"/>
    </location>
</feature>
<dbReference type="GO" id="GO:0005524">
    <property type="term" value="F:ATP binding"/>
    <property type="evidence" value="ECO:0007669"/>
    <property type="project" value="UniProtKB-UniRule"/>
</dbReference>
<feature type="binding site" evidence="8">
    <location>
        <begin position="195"/>
        <end position="198"/>
    </location>
    <ligand>
        <name>ATP</name>
        <dbReference type="ChEBI" id="CHEBI:30616"/>
    </ligand>
</feature>
<dbReference type="InterPro" id="IPR016185">
    <property type="entry name" value="PreATP-grasp_dom_sf"/>
</dbReference>
<feature type="binding site" evidence="8">
    <location>
        <position position="267"/>
    </location>
    <ligand>
        <name>Mg(2+)</name>
        <dbReference type="ChEBI" id="CHEBI:18420"/>
    </ligand>
</feature>
<dbReference type="GO" id="GO:0004644">
    <property type="term" value="F:phosphoribosylglycinamide formyltransferase activity"/>
    <property type="evidence" value="ECO:0007669"/>
    <property type="project" value="UniProtKB-UniRule"/>
</dbReference>
<sequence length="396" mass="43343">MTKIGTTLSEVGKKALLCGSGELGKEVAIELQRYGVEVVALDKYPNAPAMQVAHRSYVLSMLDGVRLREIIEVEKPDYIIPEVEAIATSTLVELEKEGFHVTPTANAAYLTMNREGIRRLAAETLGIKTSTYKFASTREEFNEAVKTIGVPCVVKPIMSSSGHGQSLVRSMADMDKAWQYAQEGGRAGAGRVIVEGFVDFDYEITLLTVRHIGGTTFLKPIGHHQVDGDYRESWQPQAMSAEALKRAEEIAGKITNALGGWGIFGVELFVKGDDVIFSEVSPRPHDTGMVTMISQDLSEFALHARAVLGLPVPGVRFYRPSASKAIVVEGDTDKVEFDNLEEVLSEPDVQLRIFGKAEVKGHRRLGVILASADTVEEALAKAERAYKKLKINVLPR</sequence>
<keyword evidence="4 8" id="KW-0547">Nucleotide-binding</keyword>
<dbReference type="Gene3D" id="3.40.50.20">
    <property type="match status" value="1"/>
</dbReference>
<feature type="binding site" evidence="8">
    <location>
        <position position="114"/>
    </location>
    <ligand>
        <name>ATP</name>
        <dbReference type="ChEBI" id="CHEBI:30616"/>
    </ligand>
</feature>
<dbReference type="Pfam" id="PF02222">
    <property type="entry name" value="ATP-grasp"/>
    <property type="match status" value="1"/>
</dbReference>
<dbReference type="GO" id="GO:0043815">
    <property type="term" value="F:phosphoribosylglycinamide formyltransferase 2 activity"/>
    <property type="evidence" value="ECO:0007669"/>
    <property type="project" value="UniProtKB-UniRule"/>
</dbReference>
<dbReference type="SUPFAM" id="SSF52440">
    <property type="entry name" value="PreATP-grasp domain"/>
    <property type="match status" value="1"/>
</dbReference>
<feature type="binding site" evidence="8">
    <location>
        <begin position="160"/>
        <end position="165"/>
    </location>
    <ligand>
        <name>ATP</name>
        <dbReference type="ChEBI" id="CHEBI:30616"/>
    </ligand>
</feature>
<accession>A0A316R1W2</accession>
<comment type="subunit">
    <text evidence="1 8">Homodimer.</text>
</comment>
<evidence type="ECO:0000256" key="1">
    <source>
        <dbReference type="ARBA" id="ARBA00011738"/>
    </source>
</evidence>
<feature type="binding site" evidence="8">
    <location>
        <begin position="363"/>
        <end position="364"/>
    </location>
    <ligand>
        <name>N(1)-(5-phospho-beta-D-ribosyl)glycinamide</name>
        <dbReference type="ChEBI" id="CHEBI:143788"/>
    </ligand>
</feature>
<dbReference type="InterPro" id="IPR003135">
    <property type="entry name" value="ATP-grasp_carboxylate-amine"/>
</dbReference>
<keyword evidence="10" id="KW-0808">Transferase</keyword>
<evidence type="ECO:0000256" key="8">
    <source>
        <dbReference type="HAMAP-Rule" id="MF_01643"/>
    </source>
</evidence>
<feature type="binding site" evidence="8">
    <location>
        <position position="82"/>
    </location>
    <ligand>
        <name>N(1)-(5-phospho-beta-D-ribosyl)glycinamide</name>
        <dbReference type="ChEBI" id="CHEBI:143788"/>
    </ligand>
</feature>
<dbReference type="InterPro" id="IPR013815">
    <property type="entry name" value="ATP_grasp_subdomain_1"/>
</dbReference>